<evidence type="ECO:0000313" key="4">
    <source>
        <dbReference type="EMBL" id="TBL79460.1"/>
    </source>
</evidence>
<dbReference type="NCBIfam" id="NF004051">
    <property type="entry name" value="PRK05571.1"/>
    <property type="match status" value="1"/>
</dbReference>
<name>A0A4Q9DUA7_9BACL</name>
<organism evidence="4 5">
    <name type="scientific">Paenibacillus thalictri</name>
    <dbReference type="NCBI Taxonomy" id="2527873"/>
    <lineage>
        <taxon>Bacteria</taxon>
        <taxon>Bacillati</taxon>
        <taxon>Bacillota</taxon>
        <taxon>Bacilli</taxon>
        <taxon>Bacillales</taxon>
        <taxon>Paenibacillaceae</taxon>
        <taxon>Paenibacillus</taxon>
    </lineage>
</organism>
<dbReference type="InterPro" id="IPR036569">
    <property type="entry name" value="RpiB_LacA_LacB_sf"/>
</dbReference>
<comment type="similarity">
    <text evidence="1">Belongs to the LacAB/RpiB family.</text>
</comment>
<dbReference type="SUPFAM" id="SSF89623">
    <property type="entry name" value="Ribose/Galactose isomerase RpiB/AlsB"/>
    <property type="match status" value="1"/>
</dbReference>
<dbReference type="PANTHER" id="PTHR43732">
    <property type="entry name" value="RIBOSE 5-PHOSPHATE ISOMERASE-RELATED"/>
    <property type="match status" value="1"/>
</dbReference>
<dbReference type="InterPro" id="IPR051812">
    <property type="entry name" value="SPI_LacAB/RpiB"/>
</dbReference>
<proteinExistence type="inferred from homology"/>
<comment type="caution">
    <text evidence="4">The sequence shown here is derived from an EMBL/GenBank/DDBJ whole genome shotgun (WGS) entry which is preliminary data.</text>
</comment>
<reference evidence="4 5" key="1">
    <citation type="submission" date="2019-02" db="EMBL/GenBank/DDBJ databases">
        <title>Paenibacillus sp. nov., isolated from surface-sterilized tissue of Thalictrum simplex L.</title>
        <authorList>
            <person name="Tuo L."/>
        </authorList>
    </citation>
    <scope>NUCLEOTIDE SEQUENCE [LARGE SCALE GENOMIC DNA]</scope>
    <source>
        <strain evidence="4 5">N2SHLJ1</strain>
    </source>
</reference>
<feature type="compositionally biased region" description="Basic and acidic residues" evidence="3">
    <location>
        <begin position="157"/>
        <end position="167"/>
    </location>
</feature>
<dbReference type="GO" id="GO:0016861">
    <property type="term" value="F:intramolecular oxidoreductase activity, interconverting aldoses and ketoses"/>
    <property type="evidence" value="ECO:0007669"/>
    <property type="project" value="UniProtKB-ARBA"/>
</dbReference>
<evidence type="ECO:0000256" key="1">
    <source>
        <dbReference type="ARBA" id="ARBA00008754"/>
    </source>
</evidence>
<dbReference type="Gene3D" id="3.40.1400.10">
    <property type="entry name" value="Sugar-phosphate isomerase, RpiB/LacA/LacB"/>
    <property type="match status" value="1"/>
</dbReference>
<evidence type="ECO:0000256" key="3">
    <source>
        <dbReference type="SAM" id="MobiDB-lite"/>
    </source>
</evidence>
<accession>A0A4Q9DUA7</accession>
<evidence type="ECO:0000313" key="5">
    <source>
        <dbReference type="Proteomes" id="UP000293142"/>
    </source>
</evidence>
<keyword evidence="5" id="KW-1185">Reference proteome</keyword>
<dbReference type="RefSeq" id="WP_131013404.1">
    <property type="nucleotide sequence ID" value="NZ_SIRE01000007.1"/>
</dbReference>
<dbReference type="EMBL" id="SIRE01000007">
    <property type="protein sequence ID" value="TBL79460.1"/>
    <property type="molecule type" value="Genomic_DNA"/>
</dbReference>
<evidence type="ECO:0000256" key="2">
    <source>
        <dbReference type="ARBA" id="ARBA00023235"/>
    </source>
</evidence>
<feature type="region of interest" description="Disordered" evidence="3">
    <location>
        <begin position="154"/>
        <end position="189"/>
    </location>
</feature>
<sequence length="189" mass="20473">MRIALGSDHCGYEMKVALLPVLQKLSSEIADFGCGSTEPVDFPDIARSVCDAVRSGRFARGIMVCGTGVGAAIAANKIPGIRAAVCHDVHSAHQCVEHDDVNVMCIGAQIIGPWLAEDLVKAFLQAEFSTEEQFRRRVAKLRRLELSAAEELQPDLGRFESSEKEPTDIGNPAQTRPLKAQENGRQGES</sequence>
<dbReference type="OrthoDB" id="1778624at2"/>
<keyword evidence="2 4" id="KW-0413">Isomerase</keyword>
<dbReference type="AlphaFoldDB" id="A0A4Q9DUA7"/>
<dbReference type="GO" id="GO:0005975">
    <property type="term" value="P:carbohydrate metabolic process"/>
    <property type="evidence" value="ECO:0007669"/>
    <property type="project" value="InterPro"/>
</dbReference>
<dbReference type="NCBIfam" id="TIGR00689">
    <property type="entry name" value="rpiB_lacA_lacB"/>
    <property type="match status" value="1"/>
</dbReference>
<dbReference type="Proteomes" id="UP000293142">
    <property type="component" value="Unassembled WGS sequence"/>
</dbReference>
<protein>
    <submittedName>
        <fullName evidence="4">Ribose 5-phosphate isomerase B</fullName>
    </submittedName>
</protein>
<dbReference type="Pfam" id="PF02502">
    <property type="entry name" value="LacAB_rpiB"/>
    <property type="match status" value="1"/>
</dbReference>
<dbReference type="InterPro" id="IPR003500">
    <property type="entry name" value="RpiB_LacA_LacB"/>
</dbReference>
<dbReference type="PANTHER" id="PTHR43732:SF1">
    <property type="entry name" value="RIBOSE 5-PHOSPHATE ISOMERASE"/>
    <property type="match status" value="1"/>
</dbReference>
<gene>
    <name evidence="4" type="ORF">EYB31_11145</name>
</gene>